<evidence type="ECO:0000256" key="1">
    <source>
        <dbReference type="ARBA" id="ARBA00005437"/>
    </source>
</evidence>
<comment type="caution">
    <text evidence="2">The sequence shown here is derived from an EMBL/GenBank/DDBJ whole genome shotgun (WGS) entry which is preliminary data.</text>
</comment>
<dbReference type="PANTHER" id="PTHR31087">
    <property type="match status" value="1"/>
</dbReference>
<sequence>MAKVYPNHNNDNQELEIIDISSKRETLTMWMKSLVMQGNGCTVYNDNGEVVYRIDNYDDKDSDKVYLMDLKGKVLFTILRKKIWMFRKWEGYKSNINGLDLIVDKPLFQVTKNCSWVLNLGQEFSCDVAYDNNIEAASHYRLEGSSGTSALRITNGKGGLVAEAKRKLSSSGVVLGDDVLSLIIEASVDNALVMALVVAYGLVQRKI</sequence>
<evidence type="ECO:0000313" key="2">
    <source>
        <dbReference type="EMBL" id="KAF4369253.1"/>
    </source>
</evidence>
<dbReference type="Pfam" id="PF04525">
    <property type="entry name" value="LOR"/>
    <property type="match status" value="1"/>
</dbReference>
<comment type="similarity">
    <text evidence="1">Belongs to the LOR family.</text>
</comment>
<evidence type="ECO:0000313" key="3">
    <source>
        <dbReference type="Proteomes" id="UP000525078"/>
    </source>
</evidence>
<dbReference type="Proteomes" id="UP000525078">
    <property type="component" value="Unassembled WGS sequence"/>
</dbReference>
<proteinExistence type="inferred from homology"/>
<dbReference type="InterPro" id="IPR038595">
    <property type="entry name" value="LOR_sf"/>
</dbReference>
<dbReference type="EMBL" id="JAATIP010000129">
    <property type="protein sequence ID" value="KAF4369253.1"/>
    <property type="molecule type" value="Genomic_DNA"/>
</dbReference>
<dbReference type="InterPro" id="IPR025659">
    <property type="entry name" value="Tubby-like_C"/>
</dbReference>
<accession>A0A7J6FEX4</accession>
<dbReference type="PANTHER" id="PTHR31087:SF153">
    <property type="entry name" value="PROTEIN LURP-ONE-RELATED 11"/>
    <property type="match status" value="1"/>
</dbReference>
<organism evidence="2 3">
    <name type="scientific">Cannabis sativa</name>
    <name type="common">Hemp</name>
    <name type="synonym">Marijuana</name>
    <dbReference type="NCBI Taxonomy" id="3483"/>
    <lineage>
        <taxon>Eukaryota</taxon>
        <taxon>Viridiplantae</taxon>
        <taxon>Streptophyta</taxon>
        <taxon>Embryophyta</taxon>
        <taxon>Tracheophyta</taxon>
        <taxon>Spermatophyta</taxon>
        <taxon>Magnoliopsida</taxon>
        <taxon>eudicotyledons</taxon>
        <taxon>Gunneridae</taxon>
        <taxon>Pentapetalae</taxon>
        <taxon>rosids</taxon>
        <taxon>fabids</taxon>
        <taxon>Rosales</taxon>
        <taxon>Cannabaceae</taxon>
        <taxon>Cannabis</taxon>
    </lineage>
</organism>
<protein>
    <submittedName>
        <fullName evidence="2">Uncharacterized protein</fullName>
    </submittedName>
</protein>
<reference evidence="2 3" key="1">
    <citation type="journal article" date="2020" name="bioRxiv">
        <title>Sequence and annotation of 42 cannabis genomes reveals extensive copy number variation in cannabinoid synthesis and pathogen resistance genes.</title>
        <authorList>
            <person name="Mckernan K.J."/>
            <person name="Helbert Y."/>
            <person name="Kane L.T."/>
            <person name="Ebling H."/>
            <person name="Zhang L."/>
            <person name="Liu B."/>
            <person name="Eaton Z."/>
            <person name="Mclaughlin S."/>
            <person name="Kingan S."/>
            <person name="Baybayan P."/>
            <person name="Concepcion G."/>
            <person name="Jordan M."/>
            <person name="Riva A."/>
            <person name="Barbazuk W."/>
            <person name="Harkins T."/>
        </authorList>
    </citation>
    <scope>NUCLEOTIDE SEQUENCE [LARGE SCALE GENOMIC DNA]</scope>
    <source>
        <strain evidence="3">cv. Jamaican Lion 4</strain>
        <tissue evidence="2">Leaf</tissue>
    </source>
</reference>
<dbReference type="Gene3D" id="2.40.160.200">
    <property type="entry name" value="LURP1-related"/>
    <property type="match status" value="1"/>
</dbReference>
<gene>
    <name evidence="2" type="ORF">F8388_022909</name>
</gene>
<dbReference type="SUPFAM" id="SSF54518">
    <property type="entry name" value="Tubby C-terminal domain-like"/>
    <property type="match status" value="1"/>
</dbReference>
<dbReference type="InterPro" id="IPR007612">
    <property type="entry name" value="LOR"/>
</dbReference>
<dbReference type="AlphaFoldDB" id="A0A7J6FEX4"/>
<name>A0A7J6FEX4_CANSA</name>